<evidence type="ECO:0000259" key="5">
    <source>
        <dbReference type="PROSITE" id="PS51387"/>
    </source>
</evidence>
<dbReference type="AlphaFoldDB" id="A0A6G1J1R3"/>
<dbReference type="PANTHER" id="PTHR42973:SF28">
    <property type="entry name" value="FAD-BINDING PCMH-TYPE DOMAIN-CONTAINING PROTEIN"/>
    <property type="match status" value="1"/>
</dbReference>
<comment type="similarity">
    <text evidence="1">Belongs to the oxygen-dependent FAD-linked oxidoreductase family.</text>
</comment>
<name>A0A6G1J1R3_9PLEO</name>
<keyword evidence="2" id="KW-0285">Flavoprotein</keyword>
<gene>
    <name evidence="6" type="ORF">K458DRAFT_442825</name>
</gene>
<dbReference type="Proteomes" id="UP000799291">
    <property type="component" value="Unassembled WGS sequence"/>
</dbReference>
<sequence length="424" mass="46079">MLAGFTTTTSACTSLNTILPDRIFFPGSAAYNTSVFSYHFLEARIQPTCIVGPRSTEDISKVVETIGWFDSVHFAISSGGHSINKGFSNIQDGITIDLSALNTVQLSQDQSIVSIGAGFLWGNINDTVEHYSLSFQGGGVSSVGVRGLTTGGGIGFFSPERGWVCDSVTNFEVVLSDRAIVNANATSHSDLFVELNSGQNTFEIIMRIDNQTLTTEVLAAFTAFKEPGKFDPHAMLIAILSYNTSADLYGAIAAVYHSHPKNVNGSTVEAFASIQPQLGDSLRIAPTVPALKEMYASAQLAVSLAFQSVPAAAPASNPNSLGYLPSPQPKCNLFNLLVDFSYQDPAATDSLEKVTQIFLHAIDEIAEEERIKDKHVYMNYDGSWQDVLKGYRQDSFEKMRDVARKYNEKGMFQKQVRGGAKLFN</sequence>
<dbReference type="EMBL" id="MU005581">
    <property type="protein sequence ID" value="KAF2684454.1"/>
    <property type="molecule type" value="Genomic_DNA"/>
</dbReference>
<dbReference type="InterPro" id="IPR036318">
    <property type="entry name" value="FAD-bd_PCMH-like_sf"/>
</dbReference>
<evidence type="ECO:0000256" key="2">
    <source>
        <dbReference type="ARBA" id="ARBA00022630"/>
    </source>
</evidence>
<protein>
    <submittedName>
        <fullName evidence="6">FAD-binding domain-containing protein</fullName>
    </submittedName>
</protein>
<dbReference type="InterPro" id="IPR016169">
    <property type="entry name" value="FAD-bd_PCMH_sub2"/>
</dbReference>
<evidence type="ECO:0000256" key="4">
    <source>
        <dbReference type="ARBA" id="ARBA00023002"/>
    </source>
</evidence>
<keyword evidence="7" id="KW-1185">Reference proteome</keyword>
<accession>A0A6G1J1R3</accession>
<evidence type="ECO:0000256" key="3">
    <source>
        <dbReference type="ARBA" id="ARBA00022827"/>
    </source>
</evidence>
<dbReference type="SUPFAM" id="SSF56176">
    <property type="entry name" value="FAD-binding/transporter-associated domain-like"/>
    <property type="match status" value="1"/>
</dbReference>
<organism evidence="6 7">
    <name type="scientific">Lentithecium fluviatile CBS 122367</name>
    <dbReference type="NCBI Taxonomy" id="1168545"/>
    <lineage>
        <taxon>Eukaryota</taxon>
        <taxon>Fungi</taxon>
        <taxon>Dikarya</taxon>
        <taxon>Ascomycota</taxon>
        <taxon>Pezizomycotina</taxon>
        <taxon>Dothideomycetes</taxon>
        <taxon>Pleosporomycetidae</taxon>
        <taxon>Pleosporales</taxon>
        <taxon>Massarineae</taxon>
        <taxon>Lentitheciaceae</taxon>
        <taxon>Lentithecium</taxon>
    </lineage>
</organism>
<dbReference type="Gene3D" id="3.30.465.10">
    <property type="match status" value="1"/>
</dbReference>
<dbReference type="OrthoDB" id="2151789at2759"/>
<dbReference type="GO" id="GO:0016491">
    <property type="term" value="F:oxidoreductase activity"/>
    <property type="evidence" value="ECO:0007669"/>
    <property type="project" value="UniProtKB-KW"/>
</dbReference>
<dbReference type="PANTHER" id="PTHR42973">
    <property type="entry name" value="BINDING OXIDOREDUCTASE, PUTATIVE (AFU_ORTHOLOGUE AFUA_1G17690)-RELATED"/>
    <property type="match status" value="1"/>
</dbReference>
<feature type="domain" description="FAD-binding PCMH-type" evidence="5">
    <location>
        <begin position="43"/>
        <end position="215"/>
    </location>
</feature>
<dbReference type="PROSITE" id="PS51387">
    <property type="entry name" value="FAD_PCMH"/>
    <property type="match status" value="1"/>
</dbReference>
<evidence type="ECO:0000313" key="6">
    <source>
        <dbReference type="EMBL" id="KAF2684454.1"/>
    </source>
</evidence>
<dbReference type="GO" id="GO:0071949">
    <property type="term" value="F:FAD binding"/>
    <property type="evidence" value="ECO:0007669"/>
    <property type="project" value="InterPro"/>
</dbReference>
<proteinExistence type="inferred from homology"/>
<dbReference type="InterPro" id="IPR016166">
    <property type="entry name" value="FAD-bd_PCMH"/>
</dbReference>
<dbReference type="InterPro" id="IPR006094">
    <property type="entry name" value="Oxid_FAD_bind_N"/>
</dbReference>
<keyword evidence="4" id="KW-0560">Oxidoreductase</keyword>
<dbReference type="InterPro" id="IPR050416">
    <property type="entry name" value="FAD-linked_Oxidoreductase"/>
</dbReference>
<evidence type="ECO:0000313" key="7">
    <source>
        <dbReference type="Proteomes" id="UP000799291"/>
    </source>
</evidence>
<reference evidence="6" key="1">
    <citation type="journal article" date="2020" name="Stud. Mycol.">
        <title>101 Dothideomycetes genomes: a test case for predicting lifestyles and emergence of pathogens.</title>
        <authorList>
            <person name="Haridas S."/>
            <person name="Albert R."/>
            <person name="Binder M."/>
            <person name="Bloem J."/>
            <person name="Labutti K."/>
            <person name="Salamov A."/>
            <person name="Andreopoulos B."/>
            <person name="Baker S."/>
            <person name="Barry K."/>
            <person name="Bills G."/>
            <person name="Bluhm B."/>
            <person name="Cannon C."/>
            <person name="Castanera R."/>
            <person name="Culley D."/>
            <person name="Daum C."/>
            <person name="Ezra D."/>
            <person name="Gonzalez J."/>
            <person name="Henrissat B."/>
            <person name="Kuo A."/>
            <person name="Liang C."/>
            <person name="Lipzen A."/>
            <person name="Lutzoni F."/>
            <person name="Magnuson J."/>
            <person name="Mondo S."/>
            <person name="Nolan M."/>
            <person name="Ohm R."/>
            <person name="Pangilinan J."/>
            <person name="Park H.-J."/>
            <person name="Ramirez L."/>
            <person name="Alfaro M."/>
            <person name="Sun H."/>
            <person name="Tritt A."/>
            <person name="Yoshinaga Y."/>
            <person name="Zwiers L.-H."/>
            <person name="Turgeon B."/>
            <person name="Goodwin S."/>
            <person name="Spatafora J."/>
            <person name="Crous P."/>
            <person name="Grigoriev I."/>
        </authorList>
    </citation>
    <scope>NUCLEOTIDE SEQUENCE</scope>
    <source>
        <strain evidence="6">CBS 122367</strain>
    </source>
</reference>
<dbReference type="Pfam" id="PF01565">
    <property type="entry name" value="FAD_binding_4"/>
    <property type="match status" value="1"/>
</dbReference>
<keyword evidence="3" id="KW-0274">FAD</keyword>
<evidence type="ECO:0000256" key="1">
    <source>
        <dbReference type="ARBA" id="ARBA00005466"/>
    </source>
</evidence>